<protein>
    <submittedName>
        <fullName evidence="1">Uncharacterized protein</fullName>
    </submittedName>
</protein>
<dbReference type="AlphaFoldDB" id="A0A9W9ZAQ2"/>
<reference evidence="1" key="1">
    <citation type="submission" date="2023-01" db="EMBL/GenBank/DDBJ databases">
        <title>Genome assembly of the deep-sea coral Lophelia pertusa.</title>
        <authorList>
            <person name="Herrera S."/>
            <person name="Cordes E."/>
        </authorList>
    </citation>
    <scope>NUCLEOTIDE SEQUENCE</scope>
    <source>
        <strain evidence="1">USNM1676648</strain>
        <tissue evidence="1">Polyp</tissue>
    </source>
</reference>
<dbReference type="Proteomes" id="UP001163046">
    <property type="component" value="Unassembled WGS sequence"/>
</dbReference>
<dbReference type="OrthoDB" id="5955502at2759"/>
<proteinExistence type="predicted"/>
<gene>
    <name evidence="1" type="ORF">OS493_025769</name>
</gene>
<accession>A0A9W9ZAQ2</accession>
<evidence type="ECO:0000313" key="2">
    <source>
        <dbReference type="Proteomes" id="UP001163046"/>
    </source>
</evidence>
<sequence length="476" mass="53359">MIAFTDDALKHSRLLERIRTLDKNLKARVRDLVNKIKTSGKIEQFDGEKFIKEYDNYSPRVRKDLLGKNDALWEALREKACELLYEGEGKFSSILKASVGTTCTDLKATLVQFSLLRGQIFDFQFNVLEALARVVRGVVAKKLAQKIPKSANNLLEGSQLMLGFFMTHYRLQSHAALYCDQLEYLNFGQPIGLSACSSTAGGFVSSSELNILKAYSLPHSLVTHLENKYVYISTRPQFSNDTGFIDLRSLAKGKSVVFSFPANKTWLRQYNWVSRTDRLVPFVQSFKLYLPLKVYKTGREKTYSKTTIHLTSMAPSSFKKSGVLYDLPDRKYVTKYSEGYNRCAGEEISNPYSAGKKICDTTTGISIPGKSILPTILSTWRLNYTKESGNRILKWDAPNSAPSLLITGKVKLIFLSNRNRKRALTSGCCADDNKNKPEWNNKSCVPCPSVNSTDSTSILAGSATNAKFRKGNQAPN</sequence>
<keyword evidence="2" id="KW-1185">Reference proteome</keyword>
<dbReference type="EMBL" id="MU826371">
    <property type="protein sequence ID" value="KAJ7377875.1"/>
    <property type="molecule type" value="Genomic_DNA"/>
</dbReference>
<name>A0A9W9ZAQ2_9CNID</name>
<evidence type="ECO:0000313" key="1">
    <source>
        <dbReference type="EMBL" id="KAJ7377875.1"/>
    </source>
</evidence>
<organism evidence="1 2">
    <name type="scientific">Desmophyllum pertusum</name>
    <dbReference type="NCBI Taxonomy" id="174260"/>
    <lineage>
        <taxon>Eukaryota</taxon>
        <taxon>Metazoa</taxon>
        <taxon>Cnidaria</taxon>
        <taxon>Anthozoa</taxon>
        <taxon>Hexacorallia</taxon>
        <taxon>Scleractinia</taxon>
        <taxon>Caryophylliina</taxon>
        <taxon>Caryophylliidae</taxon>
        <taxon>Desmophyllum</taxon>
    </lineage>
</organism>
<comment type="caution">
    <text evidence="1">The sequence shown here is derived from an EMBL/GenBank/DDBJ whole genome shotgun (WGS) entry which is preliminary data.</text>
</comment>